<dbReference type="Gene3D" id="3.30.700.10">
    <property type="entry name" value="Glycoprotein, Type 4 Pilin"/>
    <property type="match status" value="1"/>
</dbReference>
<dbReference type="InterPro" id="IPR045584">
    <property type="entry name" value="Pilin-like"/>
</dbReference>
<keyword evidence="1" id="KW-1133">Transmembrane helix</keyword>
<accession>A0A431WTF3</accession>
<dbReference type="SUPFAM" id="SSF54523">
    <property type="entry name" value="Pili subunits"/>
    <property type="match status" value="1"/>
</dbReference>
<sequence length="175" mass="19184">MDSKKYSSSDGFTLIELVVVIVILGILAVTSSSKFISLSGDAKDAVLQQFDASVVEANKQMYILSKLSSYRAQPVPGRGDLTDVDVDGDGVFETRLKCGYLDNTDVAKRLNYSDDRLGSEFEGVDKVYFGFDQSDIKSSQCYFMYQQAYGTTNPATCNQDDPKAAPVYEVVIEGC</sequence>
<dbReference type="InterPro" id="IPR012902">
    <property type="entry name" value="N_methyl_site"/>
</dbReference>
<dbReference type="NCBIfam" id="TIGR02532">
    <property type="entry name" value="IV_pilin_GFxxxE"/>
    <property type="match status" value="1"/>
</dbReference>
<dbReference type="AlphaFoldDB" id="A0A431WTF3"/>
<comment type="caution">
    <text evidence="2">The sequence shown here is derived from an EMBL/GenBank/DDBJ whole genome shotgun (WGS) entry which is preliminary data.</text>
</comment>
<keyword evidence="3" id="KW-1185">Reference proteome</keyword>
<evidence type="ECO:0000313" key="2">
    <source>
        <dbReference type="EMBL" id="RTR38429.1"/>
    </source>
</evidence>
<dbReference type="EMBL" id="RXNU01000006">
    <property type="protein sequence ID" value="RTR38429.1"/>
    <property type="molecule type" value="Genomic_DNA"/>
</dbReference>
<evidence type="ECO:0000313" key="3">
    <source>
        <dbReference type="Proteomes" id="UP000267448"/>
    </source>
</evidence>
<reference evidence="2 3" key="1">
    <citation type="submission" date="2018-12" db="EMBL/GenBank/DDBJ databases">
        <authorList>
            <person name="Yu L."/>
        </authorList>
    </citation>
    <scope>NUCLEOTIDE SEQUENCE [LARGE SCALE GENOMIC DNA]</scope>
    <source>
        <strain evidence="2 3">HAW-EB2</strain>
    </source>
</reference>
<organism evidence="2 3">
    <name type="scientific">Shewanella canadensis</name>
    <dbReference type="NCBI Taxonomy" id="271096"/>
    <lineage>
        <taxon>Bacteria</taxon>
        <taxon>Pseudomonadati</taxon>
        <taxon>Pseudomonadota</taxon>
        <taxon>Gammaproteobacteria</taxon>
        <taxon>Alteromonadales</taxon>
        <taxon>Shewanellaceae</taxon>
        <taxon>Shewanella</taxon>
    </lineage>
</organism>
<protein>
    <submittedName>
        <fullName evidence="2">Type II secretion system protein</fullName>
    </submittedName>
</protein>
<evidence type="ECO:0000256" key="1">
    <source>
        <dbReference type="SAM" id="Phobius"/>
    </source>
</evidence>
<dbReference type="RefSeq" id="WP_126520672.1">
    <property type="nucleotide sequence ID" value="NZ_RXNU01000006.1"/>
</dbReference>
<proteinExistence type="predicted"/>
<dbReference type="Proteomes" id="UP000267448">
    <property type="component" value="Unassembled WGS sequence"/>
</dbReference>
<keyword evidence="1" id="KW-0472">Membrane</keyword>
<dbReference type="OrthoDB" id="6262102at2"/>
<keyword evidence="1" id="KW-0812">Transmembrane</keyword>
<dbReference type="Pfam" id="PF07963">
    <property type="entry name" value="N_methyl"/>
    <property type="match status" value="1"/>
</dbReference>
<name>A0A431WTF3_9GAMM</name>
<gene>
    <name evidence="2" type="ORF">EKG38_12975</name>
</gene>
<feature type="transmembrane region" description="Helical" evidence="1">
    <location>
        <begin position="12"/>
        <end position="30"/>
    </location>
</feature>